<dbReference type="Gene3D" id="2.130.10.10">
    <property type="entry name" value="YVTN repeat-like/Quinoprotein amine dehydrogenase"/>
    <property type="match status" value="1"/>
</dbReference>
<sequence>MYNLYMERYFMYPDINDDLVVFVNDNDLWKYNINTKHIERLTNNLGIVTNPKISPDKKYVYFRLMTGKSGESSDIYSIDLEKGNLNRVTYLCGKSTSRRMYTSIAGFDKNGNLIISTDAYYPFGTPMLYRIVNENTEPLNLGPALNIIYYGDYTIIGRNTIDMPHWKRYKGGTRGKILSCKNDDFKIIIDLESNVNSPMIYNDELYFISDHEGSANIYSADFNGGNLKKHTDFKDYYVRNANSDSKKIIFQKSGSLFIFQNDRVEKLDININIPSVNIENRIVKATDYLTDYKINYTGNLIGLISRGQALFTGIKNGPVMNINKLKNQIIEFMNNNDIIIYNYNEENNKILLYSVDKTLKKFFDFKNGIIFSMKASPDSKYIAIGNNRFELFILNVENGNINKIDESESGTIDDFSWSNDSILLAYSYPESEYYGYNESASIKIFDLTANKKYDATTSGAIDFKPVFSNDDNYLFYLSKRSLDPVADQLVFNLGYPKITKPYAIPVKENIFPLFSDIPEELHENIPGKYKLNNIIQLSEVFPVPAEDYANIIPVNNGVLLLHYPVEGSMKYYLFNNDEKTGNIELFDFKKKKSELYESEVVNYLISGNKKFLLIRKSSNKFIEREIEPKKDEDIDLTRLNITIEPMNEWKNMLYDTFNLIKENYWSKEKVEKLGDDPYLKYKKLLNKVRTRFELSDLIREMQGEYSTSHSYEIGGDLSNVESISIGKLGIDYEFKNNNYIITKIYNGDPSNENEKSPLLYTGIKENDIIKSINGVTLDATNNPDKLLLGHANEIITIEIVNRNETKKYYVKTMIDEKYLRYREFVERNRKYVHEKTGDKIGYIHIPDMGMNGFNEFFRIYDREANRSGLIVDLRFNGGGFVSQLLLEKLSRKRIGYDVPRRGIITPYPIDSVNGPMIGLTNEYAGSDGDIGTHVFKLMGLGKVIGTRTWGGVVGINPKIKLLDNTTVTQPQFATWFKDVKYGMENYGTEPDIYIENMPQDFLKSRDVQLDSAIEYILKEMNDYKKLDLT</sequence>
<evidence type="ECO:0000256" key="3">
    <source>
        <dbReference type="ARBA" id="ARBA00022490"/>
    </source>
</evidence>
<feature type="domain" description="PDZ" evidence="10">
    <location>
        <begin position="717"/>
        <end position="803"/>
    </location>
</feature>
<dbReference type="Pfam" id="PF14684">
    <property type="entry name" value="Tricorn_C1"/>
    <property type="match status" value="1"/>
</dbReference>
<protein>
    <recommendedName>
        <fullName evidence="7">Tricorn protease</fullName>
        <ecNumber evidence="7">3.4.21.-</ecNumber>
    </recommendedName>
</protein>
<comment type="similarity">
    <text evidence="2 7">Belongs to the peptidase S41B family.</text>
</comment>
<feature type="site" description="Transition state stabilizer; via amide nitrogen" evidence="9">
    <location>
        <position position="927"/>
    </location>
</feature>
<evidence type="ECO:0000256" key="9">
    <source>
        <dbReference type="PIRSR" id="PIRSR036421-3"/>
    </source>
</evidence>
<dbReference type="Proteomes" id="UP000192050">
    <property type="component" value="Chromosome"/>
</dbReference>
<evidence type="ECO:0000256" key="5">
    <source>
        <dbReference type="ARBA" id="ARBA00022801"/>
    </source>
</evidence>
<keyword evidence="6 7" id="KW-0720">Serine protease</keyword>
<evidence type="ECO:0000313" key="11">
    <source>
        <dbReference type="EMBL" id="ARD84598.1"/>
    </source>
</evidence>
<reference evidence="11 12" key="1">
    <citation type="submission" date="2011-10" db="EMBL/GenBank/DDBJ databases">
        <title>Metabolic and evolutionary patterns in the extreme acidophile Ferroplasma acidiphilum.</title>
        <authorList>
            <person name="Golyshina O.V."/>
            <person name="Kozyavkin S.A."/>
            <person name="Tatusov R.L."/>
            <person name="Slesarev A.I."/>
            <person name="Golyshin P.N."/>
        </authorList>
    </citation>
    <scope>NUCLEOTIDE SEQUENCE [LARGE SCALE GENOMIC DNA]</scope>
    <source>
        <strain evidence="12">Y</strain>
    </source>
</reference>
<dbReference type="InterPro" id="IPR012393">
    <property type="entry name" value="Tricorn_protease"/>
</dbReference>
<dbReference type="PANTHER" id="PTHR43253">
    <property type="entry name" value="TRICORN PROTEASE HOMOLOG 2-RELATED"/>
    <property type="match status" value="1"/>
</dbReference>
<dbReference type="KEGG" id="fai:FAD_0691"/>
<dbReference type="InterPro" id="IPR015943">
    <property type="entry name" value="WD40/YVTN_repeat-like_dom_sf"/>
</dbReference>
<evidence type="ECO:0000256" key="8">
    <source>
        <dbReference type="PIRSR" id="PIRSR036421-1"/>
    </source>
</evidence>
<evidence type="ECO:0000313" key="12">
    <source>
        <dbReference type="Proteomes" id="UP000192050"/>
    </source>
</evidence>
<dbReference type="GO" id="GO:0008236">
    <property type="term" value="F:serine-type peptidase activity"/>
    <property type="evidence" value="ECO:0007669"/>
    <property type="project" value="UniProtKB-UniRule"/>
</dbReference>
<dbReference type="Pfam" id="PF26549">
    <property type="entry name" value="Tricorn_N"/>
    <property type="match status" value="1"/>
</dbReference>
<dbReference type="SUPFAM" id="SSF69322">
    <property type="entry name" value="Tricorn protease domain 2"/>
    <property type="match status" value="1"/>
</dbReference>
<keyword evidence="3 7" id="KW-0963">Cytoplasm</keyword>
<dbReference type="Gene3D" id="2.120.10.60">
    <property type="entry name" value="Tricorn protease N-terminal domain"/>
    <property type="match status" value="1"/>
</dbReference>
<evidence type="ECO:0000256" key="2">
    <source>
        <dbReference type="ARBA" id="ARBA00008524"/>
    </source>
</evidence>
<feature type="active site" description="Charge relay system" evidence="8">
    <location>
        <position position="984"/>
    </location>
</feature>
<dbReference type="InterPro" id="IPR028204">
    <property type="entry name" value="Tricorn_C1"/>
</dbReference>
<proteinExistence type="inferred from homology"/>
<dbReference type="Pfam" id="PF26550">
    <property type="entry name" value="Tricorn_2nd"/>
    <property type="match status" value="1"/>
</dbReference>
<dbReference type="EC" id="3.4.21.-" evidence="7"/>
<dbReference type="SUPFAM" id="SSF69304">
    <property type="entry name" value="Tricorn protease N-terminal domain"/>
    <property type="match status" value="1"/>
</dbReference>
<dbReference type="InterPro" id="IPR029414">
    <property type="entry name" value="Tricorn_PDZ"/>
</dbReference>
<evidence type="ECO:0000256" key="1">
    <source>
        <dbReference type="ARBA" id="ARBA00004496"/>
    </source>
</evidence>
<dbReference type="GO" id="GO:0005737">
    <property type="term" value="C:cytoplasm"/>
    <property type="evidence" value="ECO:0007669"/>
    <property type="project" value="UniProtKB-SubCell"/>
</dbReference>
<dbReference type="SMART" id="SM00245">
    <property type="entry name" value="TSPc"/>
    <property type="match status" value="1"/>
</dbReference>
<comment type="function">
    <text evidence="7">Degrades oligopeptides.</text>
</comment>
<evidence type="ECO:0000256" key="6">
    <source>
        <dbReference type="ARBA" id="ARBA00022825"/>
    </source>
</evidence>
<dbReference type="PANTHER" id="PTHR43253:SF1">
    <property type="entry name" value="TRICORN PROTEASE HOMOLOG 2-RELATED"/>
    <property type="match status" value="1"/>
</dbReference>
<dbReference type="STRING" id="74969.FAD_0691"/>
<dbReference type="SUPFAM" id="SSF50156">
    <property type="entry name" value="PDZ domain-like"/>
    <property type="match status" value="1"/>
</dbReference>
<dbReference type="PIRSF" id="PIRSF036421">
    <property type="entry name" value="Tricorn_protease"/>
    <property type="match status" value="1"/>
</dbReference>
<dbReference type="Gene3D" id="2.30.42.10">
    <property type="match status" value="1"/>
</dbReference>
<dbReference type="PROSITE" id="PS50106">
    <property type="entry name" value="PDZ"/>
    <property type="match status" value="1"/>
</dbReference>
<dbReference type="Gene3D" id="3.90.226.10">
    <property type="entry name" value="2-enoyl-CoA Hydratase, Chain A, domain 1"/>
    <property type="match status" value="1"/>
</dbReference>
<evidence type="ECO:0000259" key="10">
    <source>
        <dbReference type="PROSITE" id="PS50106"/>
    </source>
</evidence>
<dbReference type="Gene3D" id="3.30.750.44">
    <property type="match status" value="1"/>
</dbReference>
<keyword evidence="4 7" id="KW-0645">Protease</keyword>
<name>A0A1V0N382_9ARCH</name>
<feature type="active site" description="Nucleophile" evidence="8">
    <location>
        <position position="926"/>
    </location>
</feature>
<dbReference type="InterPro" id="IPR029045">
    <property type="entry name" value="ClpP/crotonase-like_dom_sf"/>
</dbReference>
<gene>
    <name evidence="11" type="ORF">FAD_0691</name>
</gene>
<evidence type="ECO:0000256" key="4">
    <source>
        <dbReference type="ARBA" id="ARBA00022670"/>
    </source>
</evidence>
<dbReference type="SUPFAM" id="SSF52096">
    <property type="entry name" value="ClpP/crotonase"/>
    <property type="match status" value="1"/>
</dbReference>
<dbReference type="AlphaFoldDB" id="A0A1V0N382"/>
<dbReference type="Pfam" id="PF14685">
    <property type="entry name" value="PDZ_Tricorn"/>
    <property type="match status" value="1"/>
</dbReference>
<dbReference type="Pfam" id="PF03572">
    <property type="entry name" value="Peptidase_S41"/>
    <property type="match status" value="1"/>
</dbReference>
<dbReference type="EMBL" id="CP015363">
    <property type="protein sequence ID" value="ARD84598.1"/>
    <property type="molecule type" value="Genomic_DNA"/>
</dbReference>
<dbReference type="InterPro" id="IPR001478">
    <property type="entry name" value="PDZ"/>
</dbReference>
<organism evidence="11 12">
    <name type="scientific">Ferroplasma acidiphilum</name>
    <dbReference type="NCBI Taxonomy" id="74969"/>
    <lineage>
        <taxon>Archaea</taxon>
        <taxon>Methanobacteriati</taxon>
        <taxon>Thermoplasmatota</taxon>
        <taxon>Thermoplasmata</taxon>
        <taxon>Thermoplasmatales</taxon>
        <taxon>Ferroplasmaceae</taxon>
        <taxon>Ferroplasma</taxon>
    </lineage>
</organism>
<dbReference type="CDD" id="cd07562">
    <property type="entry name" value="Peptidase_S41_TRI"/>
    <property type="match status" value="1"/>
</dbReference>
<keyword evidence="12" id="KW-1185">Reference proteome</keyword>
<accession>A0A1V0N382</accession>
<dbReference type="GO" id="GO:0006508">
    <property type="term" value="P:proteolysis"/>
    <property type="evidence" value="ECO:0007669"/>
    <property type="project" value="UniProtKB-UniRule"/>
</dbReference>
<dbReference type="InterPro" id="IPR036034">
    <property type="entry name" value="PDZ_sf"/>
</dbReference>
<comment type="subcellular location">
    <subcellularLocation>
        <location evidence="1 7">Cytoplasm</location>
    </subcellularLocation>
</comment>
<evidence type="ECO:0000256" key="7">
    <source>
        <dbReference type="PIRNR" id="PIRNR036421"/>
    </source>
</evidence>
<dbReference type="InterPro" id="IPR005151">
    <property type="entry name" value="Tail-specific_protease"/>
</dbReference>
<feature type="active site" description="Charge relay system" evidence="8">
    <location>
        <position position="709"/>
    </location>
</feature>
<keyword evidence="5 7" id="KW-0378">Hydrolase</keyword>